<dbReference type="FunFam" id="1.10.275.10:FF:000009">
    <property type="entry name" value="Phenylalanine ammonia-lyase"/>
    <property type="match status" value="1"/>
</dbReference>
<comment type="function">
    <text evidence="1">This is a key enzyme of plant metabolism catalyzing the first reaction in the biosynthesis from L-phenylalanine of a wide variety of natural products based on the phenylpropane skeleton.</text>
</comment>
<keyword evidence="7" id="KW-0963">Cytoplasm</keyword>
<dbReference type="CDD" id="cd00332">
    <property type="entry name" value="PAL-HAL"/>
    <property type="match status" value="1"/>
</dbReference>
<dbReference type="Gene3D" id="1.10.274.20">
    <property type="entry name" value="Phenylalanine ammonia-lyase 1, domain 3"/>
    <property type="match status" value="1"/>
</dbReference>
<dbReference type="GO" id="GO:0005737">
    <property type="term" value="C:cytoplasm"/>
    <property type="evidence" value="ECO:0007669"/>
    <property type="project" value="UniProtKB-SubCell"/>
</dbReference>
<comment type="subcellular location">
    <subcellularLocation>
        <location evidence="2 13">Cytoplasm</location>
    </subcellularLocation>
</comment>
<keyword evidence="8 13" id="KW-0587">Phenylpropanoid metabolism</keyword>
<dbReference type="RefSeq" id="XP_035539291.1">
    <property type="nucleotide sequence ID" value="XM_035683398.1"/>
</dbReference>
<proteinExistence type="inferred from homology"/>
<evidence type="ECO:0000256" key="3">
    <source>
        <dbReference type="ARBA" id="ARBA00005138"/>
    </source>
</evidence>
<dbReference type="KEGG" id="jre:109008959"/>
<dbReference type="SMR" id="A0A6P9DVU6"/>
<name>A0A6P9DVU6_JUGRE</name>
<dbReference type="GO" id="GO:0045548">
    <property type="term" value="F:phenylalanine ammonia-lyase activity"/>
    <property type="evidence" value="ECO:0000318"/>
    <property type="project" value="GO_Central"/>
</dbReference>
<evidence type="ECO:0000256" key="4">
    <source>
        <dbReference type="ARBA" id="ARBA00007238"/>
    </source>
</evidence>
<evidence type="ECO:0000256" key="11">
    <source>
        <dbReference type="ARBA" id="ARBA00023537"/>
    </source>
</evidence>
<dbReference type="EC" id="4.3.1.24" evidence="6 13"/>
<dbReference type="Gene3D" id="1.10.275.10">
    <property type="entry name" value="Fumarase/aspartase (N-terminal domain)"/>
    <property type="match status" value="1"/>
</dbReference>
<dbReference type="InterPro" id="IPR024083">
    <property type="entry name" value="Fumarase/histidase_N"/>
</dbReference>
<evidence type="ECO:0000256" key="6">
    <source>
        <dbReference type="ARBA" id="ARBA00012139"/>
    </source>
</evidence>
<dbReference type="UniPathway" id="UPA00713">
    <property type="reaction ID" value="UER00725"/>
</dbReference>
<evidence type="ECO:0000256" key="13">
    <source>
        <dbReference type="RuleBase" id="RU003955"/>
    </source>
</evidence>
<accession>A0A6P9DVU6</accession>
<evidence type="ECO:0000256" key="9">
    <source>
        <dbReference type="ARBA" id="ARBA00023232"/>
    </source>
</evidence>
<dbReference type="OrthoDB" id="10051290at2759"/>
<evidence type="ECO:0000256" key="1">
    <source>
        <dbReference type="ARBA" id="ARBA00002235"/>
    </source>
</evidence>
<keyword evidence="9" id="KW-0585">Phenylalanine catabolism</keyword>
<evidence type="ECO:0000256" key="5">
    <source>
        <dbReference type="ARBA" id="ARBA00011881"/>
    </source>
</evidence>
<sequence>MAAYNGNGNGNGNVNGSTTAVNFCVNTDPLNWGAAAESLKGSHLDEVKRMVEEYRKPVVLLGGKTLTISQVAAIATQDTGVKVELSEAARAGVKASSDWVMDSMNKGTDSYGVTTGFGATSHRRTKQGGALQKELIRFLNAGIFGNDTESCHTLPHSATRAAMLVRINTLLQGYSGIRFEIMEAITKLLNHNITPCLPLRGTISASGDLVPLSYIAGLLIGRPNSKAVGPNGESLDATKAFQVAGINGGFFELQPKEGLALVNGTAVGSGLASMVLFEANIQAILSEILSAIFAEVMQGKPEFTDHLTHKLKHHPGQIEAAAIMEHILDGSAYVKAAQKLHDIDPLQKPKQDRYALRTSPQWLGPQIEVIRTATKMIEREINSVNDNPLIDVSRNKALHGGNFQGTPIGVSMDNTRLAIAAIGKLMFAQFSELVNDFYNNGLPSNLTASRNPSLDYGFKGAEIAMASYCSELQFLANPVTNHVQSAEQHNQDVNSLGLISSRKTAEAVDILKLMSTTFLVALCQAIDLRHLEENLKNTIKNTVSQVAKRVLTMGSNGELHPSRFCEKDLLKVVDREYVFAYADDACSATYPLMQKLRQVLVEHALNNGEKERNLSTSIFQKIGAFEEELKLLLPKEIDSARAEVEDGKAAIPNQIKGCRSYPLYKFVREELGTDLLTGENIRSPGEEFDKVFSAMCAGKLIDPMLDCLKEWNGAPLPIC</sequence>
<dbReference type="PANTHER" id="PTHR10362">
    <property type="entry name" value="HISTIDINE AMMONIA-LYASE"/>
    <property type="match status" value="1"/>
</dbReference>
<dbReference type="InterPro" id="IPR022313">
    <property type="entry name" value="Phe/His_NH3-lyase_AS"/>
</dbReference>
<dbReference type="FunFam" id="1.10.274.20:FF:000001">
    <property type="entry name" value="Phenylalanine ammonia-lyase"/>
    <property type="match status" value="1"/>
</dbReference>
<gene>
    <name evidence="15" type="primary">LOC109008959</name>
</gene>
<dbReference type="NCBIfam" id="TIGR01226">
    <property type="entry name" value="phe_am_lyase"/>
    <property type="match status" value="1"/>
</dbReference>
<keyword evidence="14" id="KW-1185">Reference proteome</keyword>
<dbReference type="Gene3D" id="1.20.200.10">
    <property type="entry name" value="Fumarase/aspartase (Central domain)"/>
    <property type="match status" value="1"/>
</dbReference>
<organism evidence="14 15">
    <name type="scientific">Juglans regia</name>
    <name type="common">English walnut</name>
    <dbReference type="NCBI Taxonomy" id="51240"/>
    <lineage>
        <taxon>Eukaryota</taxon>
        <taxon>Viridiplantae</taxon>
        <taxon>Streptophyta</taxon>
        <taxon>Embryophyta</taxon>
        <taxon>Tracheophyta</taxon>
        <taxon>Spermatophyta</taxon>
        <taxon>Magnoliopsida</taxon>
        <taxon>eudicotyledons</taxon>
        <taxon>Gunneridae</taxon>
        <taxon>Pentapetalae</taxon>
        <taxon>rosids</taxon>
        <taxon>fabids</taxon>
        <taxon>Fagales</taxon>
        <taxon>Juglandaceae</taxon>
        <taxon>Juglans</taxon>
    </lineage>
</organism>
<comment type="subunit">
    <text evidence="5">Homotetramer.</text>
</comment>
<dbReference type="InterPro" id="IPR008948">
    <property type="entry name" value="L-Aspartase-like"/>
</dbReference>
<comment type="catalytic activity">
    <reaction evidence="11 13">
        <text>L-phenylalanine = (E)-cinnamate + NH4(+)</text>
        <dbReference type="Rhea" id="RHEA:21384"/>
        <dbReference type="ChEBI" id="CHEBI:15669"/>
        <dbReference type="ChEBI" id="CHEBI:28938"/>
        <dbReference type="ChEBI" id="CHEBI:58095"/>
        <dbReference type="EC" id="4.3.1.24"/>
    </reaction>
</comment>
<dbReference type="Pfam" id="PF00221">
    <property type="entry name" value="Lyase_aromatic"/>
    <property type="match status" value="1"/>
</dbReference>
<comment type="pathway">
    <text evidence="3 13">Phenylpropanoid metabolism; trans-cinnamate biosynthesis; trans-cinnamate from L-phenylalanine: step 1/1.</text>
</comment>
<reference evidence="15" key="1">
    <citation type="submission" date="2025-08" db="UniProtKB">
        <authorList>
            <consortium name="RefSeq"/>
        </authorList>
    </citation>
    <scope>IDENTIFICATION</scope>
    <source>
        <tissue evidence="15">Leaves</tissue>
    </source>
</reference>
<dbReference type="Proteomes" id="UP000235220">
    <property type="component" value="Chromosome 12"/>
</dbReference>
<evidence type="ECO:0000256" key="12">
    <source>
        <dbReference type="RuleBase" id="RU003954"/>
    </source>
</evidence>
<dbReference type="PROSITE" id="PS00488">
    <property type="entry name" value="PAL_HISTIDASE"/>
    <property type="match status" value="1"/>
</dbReference>
<dbReference type="InterPro" id="IPR023144">
    <property type="entry name" value="Phe_NH3-lyase_shielding_dom_sf"/>
</dbReference>
<comment type="similarity">
    <text evidence="4 12">Belongs to the PAL/histidase family.</text>
</comment>
<dbReference type="FunFam" id="1.20.200.10:FF:000009">
    <property type="entry name" value="Phenylalanine ammonia-lyase"/>
    <property type="match status" value="1"/>
</dbReference>
<dbReference type="GO" id="GO:0006559">
    <property type="term" value="P:L-phenylalanine catabolic process"/>
    <property type="evidence" value="ECO:0007669"/>
    <property type="project" value="UniProtKB-KW"/>
</dbReference>
<evidence type="ECO:0000256" key="2">
    <source>
        <dbReference type="ARBA" id="ARBA00004496"/>
    </source>
</evidence>
<dbReference type="InterPro" id="IPR005922">
    <property type="entry name" value="Phe_NH3-lyase"/>
</dbReference>
<dbReference type="Gramene" id="Jr12_21910_p1">
    <property type="protein sequence ID" value="cds.Jr12_21910_p1"/>
    <property type="gene ID" value="Jr12_21910"/>
</dbReference>
<dbReference type="AlphaFoldDB" id="A0A6P9DVU6"/>
<keyword evidence="10 12" id="KW-0456">Lyase</keyword>
<evidence type="ECO:0000313" key="15">
    <source>
        <dbReference type="RefSeq" id="XP_035539291.1"/>
    </source>
</evidence>
<dbReference type="InterPro" id="IPR001106">
    <property type="entry name" value="Aromatic_Lyase"/>
</dbReference>
<evidence type="ECO:0000256" key="10">
    <source>
        <dbReference type="ARBA" id="ARBA00023239"/>
    </source>
</evidence>
<evidence type="ECO:0000256" key="7">
    <source>
        <dbReference type="ARBA" id="ARBA00022490"/>
    </source>
</evidence>
<dbReference type="FunCoup" id="A0A6P9DVU6">
    <property type="interactions" value="475"/>
</dbReference>
<dbReference type="SUPFAM" id="SSF48557">
    <property type="entry name" value="L-aspartase-like"/>
    <property type="match status" value="1"/>
</dbReference>
<evidence type="ECO:0000256" key="8">
    <source>
        <dbReference type="ARBA" id="ARBA00023051"/>
    </source>
</evidence>
<dbReference type="GeneID" id="109008959"/>
<evidence type="ECO:0000313" key="14">
    <source>
        <dbReference type="Proteomes" id="UP000235220"/>
    </source>
</evidence>
<protein>
    <recommendedName>
        <fullName evidence="6 13">Phenylalanine ammonia-lyase</fullName>
        <ecNumber evidence="6 13">4.3.1.24</ecNumber>
    </recommendedName>
</protein>
<dbReference type="GO" id="GO:0009800">
    <property type="term" value="P:cinnamic acid biosynthetic process"/>
    <property type="evidence" value="ECO:0007669"/>
    <property type="project" value="UniProtKB-UniPathway"/>
</dbReference>